<dbReference type="AlphaFoldDB" id="A0A284QWX1"/>
<keyword evidence="3" id="KW-1185">Reference proteome</keyword>
<feature type="compositionally biased region" description="Basic and acidic residues" evidence="1">
    <location>
        <begin position="35"/>
        <end position="54"/>
    </location>
</feature>
<dbReference type="OMA" id="ERCAKGM"/>
<dbReference type="OrthoDB" id="3039994at2759"/>
<gene>
    <name evidence="2" type="ORF">ARMOST_04270</name>
</gene>
<feature type="region of interest" description="Disordered" evidence="1">
    <location>
        <begin position="351"/>
        <end position="373"/>
    </location>
</feature>
<feature type="region of interest" description="Disordered" evidence="1">
    <location>
        <begin position="1"/>
        <end position="57"/>
    </location>
</feature>
<feature type="compositionally biased region" description="Basic and acidic residues" evidence="1">
    <location>
        <begin position="212"/>
        <end position="223"/>
    </location>
</feature>
<protein>
    <submittedName>
        <fullName evidence="2">Uncharacterized protein</fullName>
    </submittedName>
</protein>
<feature type="compositionally biased region" description="Basic residues" evidence="1">
    <location>
        <begin position="224"/>
        <end position="234"/>
    </location>
</feature>
<accession>A0A284QWX1</accession>
<feature type="region of interest" description="Disordered" evidence="1">
    <location>
        <begin position="197"/>
        <end position="291"/>
    </location>
</feature>
<feature type="compositionally biased region" description="Acidic residues" evidence="1">
    <location>
        <begin position="239"/>
        <end position="252"/>
    </location>
</feature>
<organism evidence="2 3">
    <name type="scientific">Armillaria ostoyae</name>
    <name type="common">Armillaria root rot fungus</name>
    <dbReference type="NCBI Taxonomy" id="47428"/>
    <lineage>
        <taxon>Eukaryota</taxon>
        <taxon>Fungi</taxon>
        <taxon>Dikarya</taxon>
        <taxon>Basidiomycota</taxon>
        <taxon>Agaricomycotina</taxon>
        <taxon>Agaricomycetes</taxon>
        <taxon>Agaricomycetidae</taxon>
        <taxon>Agaricales</taxon>
        <taxon>Marasmiineae</taxon>
        <taxon>Physalacriaceae</taxon>
        <taxon>Armillaria</taxon>
    </lineage>
</organism>
<feature type="compositionally biased region" description="Basic residues" evidence="1">
    <location>
        <begin position="356"/>
        <end position="369"/>
    </location>
</feature>
<feature type="compositionally biased region" description="Polar residues" evidence="1">
    <location>
        <begin position="279"/>
        <end position="289"/>
    </location>
</feature>
<evidence type="ECO:0000256" key="1">
    <source>
        <dbReference type="SAM" id="MobiDB-lite"/>
    </source>
</evidence>
<evidence type="ECO:0000313" key="2">
    <source>
        <dbReference type="EMBL" id="SJL00957.1"/>
    </source>
</evidence>
<name>A0A284QWX1_ARMOS</name>
<proteinExistence type="predicted"/>
<evidence type="ECO:0000313" key="3">
    <source>
        <dbReference type="Proteomes" id="UP000219338"/>
    </source>
</evidence>
<sequence length="529" mass="58219">MSAPPNFTDFEFHRGQGVPSNWTAAHARSSAPRIDGPEHTSDGSRNRSGSDKTARLSKVTGVEAATLRGQRASVFRRIRPFIRRYCNATVKENVVRSPTFRRDLSALSGEFWLAASDPVSSDADTGPSDVEDDGQDIGFGADFPPADVMDVDTVEERVDEEWVVEEEMVERERVVEEIDDMPAARAARTLAGLVEYGASDDDASGEDEEEIEKERTRVDEEARRKKIAAGKKKEKKGDDADDEREEDEEFDQLEGGQESDGAGPPPNVKGYTRTGWPTGLNQRLRQGKSQPAMREKMLELVEEGLLEPAGQKCDRCRGAGGRRCLLPVDSDNGKPSCAECLISSHGCPNRVARATPARKKSTRSSKGKAKAGPALVKRPQAFVVLPRLPSSNRPPAADPSDQQEAGPSTIPSVADFLVEYTLFSSRPQQARPPPGHGEFSDFEHPVADFAFNLSERCAKGMTHPREAAWDRILASAHQLIASHRALEYELRRHGPFTAEEIEYLLQTCYPDSMHPEDVVEENGQGNRDA</sequence>
<feature type="region of interest" description="Disordered" evidence="1">
    <location>
        <begin position="387"/>
        <end position="408"/>
    </location>
</feature>
<reference evidence="3" key="1">
    <citation type="journal article" date="2017" name="Nat. Ecol. Evol.">
        <title>Genome expansion and lineage-specific genetic innovations in the forest pathogenic fungi Armillaria.</title>
        <authorList>
            <person name="Sipos G."/>
            <person name="Prasanna A.N."/>
            <person name="Walter M.C."/>
            <person name="O'Connor E."/>
            <person name="Balint B."/>
            <person name="Krizsan K."/>
            <person name="Kiss B."/>
            <person name="Hess J."/>
            <person name="Varga T."/>
            <person name="Slot J."/>
            <person name="Riley R."/>
            <person name="Boka B."/>
            <person name="Rigling D."/>
            <person name="Barry K."/>
            <person name="Lee J."/>
            <person name="Mihaltcheva S."/>
            <person name="LaButti K."/>
            <person name="Lipzen A."/>
            <person name="Waldron R."/>
            <person name="Moloney N.M."/>
            <person name="Sperisen C."/>
            <person name="Kredics L."/>
            <person name="Vagvoelgyi C."/>
            <person name="Patrignani A."/>
            <person name="Fitzpatrick D."/>
            <person name="Nagy I."/>
            <person name="Doyle S."/>
            <person name="Anderson J.B."/>
            <person name="Grigoriev I.V."/>
            <person name="Gueldener U."/>
            <person name="Muensterkoetter M."/>
            <person name="Nagy L.G."/>
        </authorList>
    </citation>
    <scope>NUCLEOTIDE SEQUENCE [LARGE SCALE GENOMIC DNA]</scope>
    <source>
        <strain evidence="3">C18/9</strain>
    </source>
</reference>
<dbReference type="EMBL" id="FUEG01000003">
    <property type="protein sequence ID" value="SJL00957.1"/>
    <property type="molecule type" value="Genomic_DNA"/>
</dbReference>
<dbReference type="Proteomes" id="UP000219338">
    <property type="component" value="Unassembled WGS sequence"/>
</dbReference>
<feature type="compositionally biased region" description="Acidic residues" evidence="1">
    <location>
        <begin position="198"/>
        <end position="211"/>
    </location>
</feature>